<dbReference type="GeneID" id="92098445"/>
<keyword evidence="3" id="KW-1185">Reference proteome</keyword>
<dbReference type="Proteomes" id="UP001480595">
    <property type="component" value="Unassembled WGS sequence"/>
</dbReference>
<accession>A0ABR1T2Z4</accession>
<evidence type="ECO:0000313" key="2">
    <source>
        <dbReference type="EMBL" id="KAK8040966.1"/>
    </source>
</evidence>
<keyword evidence="1" id="KW-1133">Transmembrane helix</keyword>
<evidence type="ECO:0000256" key="1">
    <source>
        <dbReference type="SAM" id="Phobius"/>
    </source>
</evidence>
<feature type="transmembrane region" description="Helical" evidence="1">
    <location>
        <begin position="38"/>
        <end position="59"/>
    </location>
</feature>
<gene>
    <name evidence="2" type="ORF">PG994_013973</name>
</gene>
<organism evidence="2 3">
    <name type="scientific">Apiospora phragmitis</name>
    <dbReference type="NCBI Taxonomy" id="2905665"/>
    <lineage>
        <taxon>Eukaryota</taxon>
        <taxon>Fungi</taxon>
        <taxon>Dikarya</taxon>
        <taxon>Ascomycota</taxon>
        <taxon>Pezizomycotina</taxon>
        <taxon>Sordariomycetes</taxon>
        <taxon>Xylariomycetidae</taxon>
        <taxon>Amphisphaeriales</taxon>
        <taxon>Apiosporaceae</taxon>
        <taxon>Apiospora</taxon>
    </lineage>
</organism>
<protein>
    <submittedName>
        <fullName evidence="2">Uncharacterized protein</fullName>
    </submittedName>
</protein>
<keyword evidence="1" id="KW-0472">Membrane</keyword>
<comment type="caution">
    <text evidence="2">The sequence shown here is derived from an EMBL/GenBank/DDBJ whole genome shotgun (WGS) entry which is preliminary data.</text>
</comment>
<name>A0ABR1T2Z4_9PEZI</name>
<dbReference type="RefSeq" id="XP_066708511.1">
    <property type="nucleotide sequence ID" value="XM_066865382.1"/>
</dbReference>
<proteinExistence type="predicted"/>
<reference evidence="2 3" key="1">
    <citation type="submission" date="2023-01" db="EMBL/GenBank/DDBJ databases">
        <title>Analysis of 21 Apiospora genomes using comparative genomics revels a genus with tremendous synthesis potential of carbohydrate active enzymes and secondary metabolites.</title>
        <authorList>
            <person name="Sorensen T."/>
        </authorList>
    </citation>
    <scope>NUCLEOTIDE SEQUENCE [LARGE SCALE GENOMIC DNA]</scope>
    <source>
        <strain evidence="2 3">CBS 135458</strain>
    </source>
</reference>
<keyword evidence="1" id="KW-0812">Transmembrane</keyword>
<sequence>MAALPSLLTSLITTSVAVVAFAITLAFGARDSTGKDVLQATAAYTAVLVVFVGTSLSGVSQNGSQAPRR</sequence>
<evidence type="ECO:0000313" key="3">
    <source>
        <dbReference type="Proteomes" id="UP001480595"/>
    </source>
</evidence>
<dbReference type="EMBL" id="JAQQWL010000015">
    <property type="protein sequence ID" value="KAK8040966.1"/>
    <property type="molecule type" value="Genomic_DNA"/>
</dbReference>